<reference evidence="2 3" key="1">
    <citation type="submission" date="2023-06" db="EMBL/GenBank/DDBJ databases">
        <title>Five Gram-positive bacteria isolated from mangrove sediments in Shenzhen, Guangdong, China.</title>
        <authorList>
            <person name="Yu S."/>
            <person name="Zheng W."/>
            <person name="Huang Y."/>
        </authorList>
    </citation>
    <scope>NUCLEOTIDE SEQUENCE [LARGE SCALE GENOMIC DNA]</scope>
    <source>
        <strain evidence="2 3">SaN35-3</strain>
    </source>
</reference>
<dbReference type="RefSeq" id="WP_226542227.1">
    <property type="nucleotide sequence ID" value="NZ_CP129013.1"/>
</dbReference>
<keyword evidence="2" id="KW-0326">Glycosidase</keyword>
<dbReference type="Pfam" id="PF02350">
    <property type="entry name" value="Epimerase_2"/>
    <property type="match status" value="1"/>
</dbReference>
<dbReference type="SUPFAM" id="SSF53756">
    <property type="entry name" value="UDP-Glycosyltransferase/glycogen phosphorylase"/>
    <property type="match status" value="1"/>
</dbReference>
<evidence type="ECO:0000259" key="1">
    <source>
        <dbReference type="Pfam" id="PF02350"/>
    </source>
</evidence>
<dbReference type="PANTHER" id="PTHR43174">
    <property type="entry name" value="UDP-N-ACETYLGLUCOSAMINE 2-EPIMERASE"/>
    <property type="match status" value="1"/>
</dbReference>
<name>A0ABY9JQA7_9BACI</name>
<proteinExistence type="predicted"/>
<dbReference type="InterPro" id="IPR029767">
    <property type="entry name" value="WecB-like"/>
</dbReference>
<dbReference type="InterPro" id="IPR020004">
    <property type="entry name" value="UDP-GlcNAc_Epase"/>
</dbReference>
<evidence type="ECO:0000313" key="2">
    <source>
        <dbReference type="EMBL" id="WLR41584.1"/>
    </source>
</evidence>
<dbReference type="Proteomes" id="UP001197974">
    <property type="component" value="Chromosome"/>
</dbReference>
<gene>
    <name evidence="2" type="primary">neuC</name>
    <name evidence="2" type="ORF">LC087_11895</name>
</gene>
<accession>A0ABY9JQA7</accession>
<feature type="domain" description="UDP-N-acetylglucosamine 2-epimerase" evidence="1">
    <location>
        <begin position="24"/>
        <end position="360"/>
    </location>
</feature>
<dbReference type="NCBIfam" id="TIGR03568">
    <property type="entry name" value="NeuC_NnaA"/>
    <property type="match status" value="1"/>
</dbReference>
<keyword evidence="2" id="KW-0378">Hydrolase</keyword>
<dbReference type="EMBL" id="CP129013">
    <property type="protein sequence ID" value="WLR41584.1"/>
    <property type="molecule type" value="Genomic_DNA"/>
</dbReference>
<keyword evidence="3" id="KW-1185">Reference proteome</keyword>
<dbReference type="PANTHER" id="PTHR43174:SF3">
    <property type="entry name" value="UDP-N-ACETYLGLUCOSAMINE 2-EPIMERASE"/>
    <property type="match status" value="1"/>
</dbReference>
<evidence type="ECO:0000313" key="3">
    <source>
        <dbReference type="Proteomes" id="UP001197974"/>
    </source>
</evidence>
<organism evidence="2 3">
    <name type="scientific">Bacillus carboniphilus</name>
    <dbReference type="NCBI Taxonomy" id="86663"/>
    <lineage>
        <taxon>Bacteria</taxon>
        <taxon>Bacillati</taxon>
        <taxon>Bacillota</taxon>
        <taxon>Bacilli</taxon>
        <taxon>Bacillales</taxon>
        <taxon>Bacillaceae</taxon>
        <taxon>Bacillus</taxon>
    </lineage>
</organism>
<dbReference type="EC" id="3.2.1.183" evidence="2"/>
<dbReference type="GO" id="GO:0016798">
    <property type="term" value="F:hydrolase activity, acting on glycosyl bonds"/>
    <property type="evidence" value="ECO:0007669"/>
    <property type="project" value="UniProtKB-KW"/>
</dbReference>
<dbReference type="InterPro" id="IPR003331">
    <property type="entry name" value="UDP_GlcNAc_Epimerase_2_dom"/>
</dbReference>
<sequence length="378" mass="43254">MKKKILFMTGTRADYGKIKSLMQRVEKSDKFDLHIFVTGMHMLAKYGSTWKELKKDGFENLYQFINQKTDSHMDSALSNTIMGLSNYVHELKPDLIIVHGDRLEALAGAIVGAFNNIKVAHIEGGEVSGTIDESIRHAITKFSHIHLVSNEEAKKRIVQLGEKEESIFIIGSPDIDIMNSEKLPSIIQSKKRYEIPFDKFAILMYHPVTTEVDQLGNHVKQLVNSAIESGLNYVVVYPNNDEGSKIILSEFKRFEGNEKFRVFPSIKFEYFLTLLKHCEFIIGNSSAGIREAGVYAIPTIDIGNRQKNRYDLNYPNHIIHVHEEERAIKEAIKRIDKNVLKPLSTFGDGKSDKKFIDILESEEIWELKIQKSFIDVEY</sequence>
<protein>
    <submittedName>
        <fullName evidence="2">UDP-N-acetylglucosamine 2-epimerase</fullName>
        <ecNumber evidence="2">3.2.1.183</ecNumber>
    </submittedName>
</protein>
<dbReference type="Gene3D" id="3.40.50.2000">
    <property type="entry name" value="Glycogen Phosphorylase B"/>
    <property type="match status" value="2"/>
</dbReference>